<dbReference type="InterPro" id="IPR016461">
    <property type="entry name" value="COMT-like"/>
</dbReference>
<organism evidence="6 7">
    <name type="scientific">Actinocatenispora comari</name>
    <dbReference type="NCBI Taxonomy" id="2807577"/>
    <lineage>
        <taxon>Bacteria</taxon>
        <taxon>Bacillati</taxon>
        <taxon>Actinomycetota</taxon>
        <taxon>Actinomycetes</taxon>
        <taxon>Micromonosporales</taxon>
        <taxon>Micromonosporaceae</taxon>
        <taxon>Actinocatenispora</taxon>
    </lineage>
</organism>
<evidence type="ECO:0000313" key="7">
    <source>
        <dbReference type="Proteomes" id="UP000614996"/>
    </source>
</evidence>
<dbReference type="PROSITE" id="PS51683">
    <property type="entry name" value="SAM_OMT_II"/>
    <property type="match status" value="1"/>
</dbReference>
<dbReference type="Gene3D" id="3.40.50.80">
    <property type="entry name" value="Nucleotide-binding domain of ferredoxin-NADP reductase (FNR) module"/>
    <property type="match status" value="1"/>
</dbReference>
<dbReference type="InterPro" id="IPR012967">
    <property type="entry name" value="COMT_dimerisation"/>
</dbReference>
<evidence type="ECO:0000256" key="1">
    <source>
        <dbReference type="ARBA" id="ARBA00022603"/>
    </source>
</evidence>
<dbReference type="CDD" id="cd02440">
    <property type="entry name" value="AdoMet_MTases"/>
    <property type="match status" value="1"/>
</dbReference>
<dbReference type="PROSITE" id="PS51384">
    <property type="entry name" value="FAD_FR"/>
    <property type="match status" value="1"/>
</dbReference>
<dbReference type="RefSeq" id="WP_207123019.1">
    <property type="nucleotide sequence ID" value="NZ_BOPO01000006.1"/>
</dbReference>
<dbReference type="InterPro" id="IPR039261">
    <property type="entry name" value="FNR_nucleotide-bd"/>
</dbReference>
<dbReference type="Proteomes" id="UP000614996">
    <property type="component" value="Unassembled WGS sequence"/>
</dbReference>
<dbReference type="InterPro" id="IPR017938">
    <property type="entry name" value="Riboflavin_synthase-like_b-brl"/>
</dbReference>
<protein>
    <recommendedName>
        <fullName evidence="5">FAD-binding FR-type domain-containing protein</fullName>
    </recommendedName>
</protein>
<dbReference type="CDD" id="cd06193">
    <property type="entry name" value="siderophore_interacting"/>
    <property type="match status" value="1"/>
</dbReference>
<keyword evidence="3" id="KW-0949">S-adenosyl-L-methionine</keyword>
<evidence type="ECO:0000256" key="2">
    <source>
        <dbReference type="ARBA" id="ARBA00022679"/>
    </source>
</evidence>
<dbReference type="InterPro" id="IPR036388">
    <property type="entry name" value="WH-like_DNA-bd_sf"/>
</dbReference>
<reference evidence="7" key="1">
    <citation type="journal article" date="2021" name="Int. J. Syst. Evol. Microbiol.">
        <title>Actinocatenispora comari sp. nov., an endophytic actinomycete isolated from aerial parts of Comarum salesowianum.</title>
        <authorList>
            <person name="Oyunbileg N."/>
            <person name="Iizaka Y."/>
            <person name="Hamada M."/>
            <person name="Davaapurev B.O."/>
            <person name="Fukumoto A."/>
            <person name="Tsetseg B."/>
            <person name="Kato F."/>
            <person name="Tamura T."/>
            <person name="Batkhuu J."/>
            <person name="Anzai Y."/>
        </authorList>
    </citation>
    <scope>NUCLEOTIDE SEQUENCE [LARGE SCALE GENOMIC DNA]</scope>
    <source>
        <strain evidence="7">NUM-2625</strain>
    </source>
</reference>
<dbReference type="SUPFAM" id="SSF53335">
    <property type="entry name" value="S-adenosyl-L-methionine-dependent methyltransferases"/>
    <property type="match status" value="1"/>
</dbReference>
<dbReference type="GO" id="GO:0016491">
    <property type="term" value="F:oxidoreductase activity"/>
    <property type="evidence" value="ECO:0007669"/>
    <property type="project" value="InterPro"/>
</dbReference>
<dbReference type="InterPro" id="IPR039374">
    <property type="entry name" value="SIP_fam"/>
</dbReference>
<evidence type="ECO:0000256" key="4">
    <source>
        <dbReference type="SAM" id="MobiDB-lite"/>
    </source>
</evidence>
<keyword evidence="7" id="KW-1185">Reference proteome</keyword>
<feature type="domain" description="FAD-binding FR-type" evidence="5">
    <location>
        <begin position="11"/>
        <end position="143"/>
    </location>
</feature>
<keyword evidence="2" id="KW-0808">Transferase</keyword>
<dbReference type="InterPro" id="IPR029063">
    <property type="entry name" value="SAM-dependent_MTases_sf"/>
</dbReference>
<dbReference type="InterPro" id="IPR036390">
    <property type="entry name" value="WH_DNA-bd_sf"/>
</dbReference>
<name>A0A8J4AA66_9ACTN</name>
<dbReference type="InterPro" id="IPR001077">
    <property type="entry name" value="COMT_C"/>
</dbReference>
<dbReference type="Gene3D" id="1.10.10.10">
    <property type="entry name" value="Winged helix-like DNA-binding domain superfamily/Winged helix DNA-binding domain"/>
    <property type="match status" value="1"/>
</dbReference>
<dbReference type="GO" id="GO:0008171">
    <property type="term" value="F:O-methyltransferase activity"/>
    <property type="evidence" value="ECO:0007669"/>
    <property type="project" value="InterPro"/>
</dbReference>
<proteinExistence type="predicted"/>
<dbReference type="Pfam" id="PF00891">
    <property type="entry name" value="Methyltransf_2"/>
    <property type="match status" value="1"/>
</dbReference>
<evidence type="ECO:0000313" key="6">
    <source>
        <dbReference type="EMBL" id="GIL25397.1"/>
    </source>
</evidence>
<sequence>MADRRYVSHPIFLRELVVQDSFPLTPSMQRVVLGGEQLGSFDSNGHAVEPFRTENADDHVKLLIPAPGEEPPRPVQQDGHLDWPPGALERSRDYTPRRFDPVEGRLEIDFVRHAGGSAAEWAVSAKPGDRILVAGPRGTTVPPDDVDWYLLIGDETALPAIARWIEELPAGTPVTAIVSVPSAADEQHIEHHADLDLTWIHRDRTASDALPAAVRAVTWRPGQVYAWAAGEASMLRPVRRWLRDDKKIDRGHLDISGYWRAGQSQNEAAIARMRLRKRVDLAFPYAVRAAVSLGVAEQVADGVRSLDLLAEATGTQPRGLAKLLRLLAHEGLCTVSAQGDVALTADGALLAEEFVHTALDRASGYARLDDGWPQLLHALRTGRSGYERAVGRTFWETLGDDAQLGTSFDDALAERSRGWVDRIVEALPQLDGLVVDVGGGTGTVLDRLLLAAPKARGILVEMPTTAARARDRFIASGTIDRIEIRAQSFFEELPAGGDRYLLAGVLHDWPDAECVSILRRLAVAAGPAPIHLVERLPEAADHTEDLAFDLQLYTVFGGGARSRREYATLADRAGLRLTDAVPLTDELHLLTIRR</sequence>
<dbReference type="GO" id="GO:0032259">
    <property type="term" value="P:methylation"/>
    <property type="evidence" value="ECO:0007669"/>
    <property type="project" value="UniProtKB-KW"/>
</dbReference>
<dbReference type="SUPFAM" id="SSF63380">
    <property type="entry name" value="Riboflavin synthase domain-like"/>
    <property type="match status" value="1"/>
</dbReference>
<dbReference type="Gene3D" id="3.40.50.150">
    <property type="entry name" value="Vaccinia Virus protein VP39"/>
    <property type="match status" value="1"/>
</dbReference>
<evidence type="ECO:0000259" key="5">
    <source>
        <dbReference type="PROSITE" id="PS51384"/>
    </source>
</evidence>
<gene>
    <name evidence="6" type="ORF">NUM_06520</name>
</gene>
<dbReference type="GO" id="GO:0046983">
    <property type="term" value="F:protein dimerization activity"/>
    <property type="evidence" value="ECO:0007669"/>
    <property type="project" value="InterPro"/>
</dbReference>
<accession>A0A8J4AA66</accession>
<dbReference type="InterPro" id="IPR007037">
    <property type="entry name" value="SIP_rossman_dom"/>
</dbReference>
<dbReference type="Gene3D" id="2.40.30.10">
    <property type="entry name" value="Translation factors"/>
    <property type="match status" value="1"/>
</dbReference>
<keyword evidence="1" id="KW-0489">Methyltransferase</keyword>
<dbReference type="Gene3D" id="1.10.287.1350">
    <property type="match status" value="1"/>
</dbReference>
<dbReference type="InterPro" id="IPR013113">
    <property type="entry name" value="SIP_FAD-bd"/>
</dbReference>
<dbReference type="PANTHER" id="PTHR30157:SF0">
    <property type="entry name" value="NADPH-DEPENDENT FERRIC-CHELATE REDUCTASE"/>
    <property type="match status" value="1"/>
</dbReference>
<dbReference type="Pfam" id="PF08100">
    <property type="entry name" value="Dimerisation"/>
    <property type="match status" value="1"/>
</dbReference>
<dbReference type="InterPro" id="IPR017927">
    <property type="entry name" value="FAD-bd_FR_type"/>
</dbReference>
<feature type="region of interest" description="Disordered" evidence="4">
    <location>
        <begin position="66"/>
        <end position="86"/>
    </location>
</feature>
<dbReference type="SUPFAM" id="SSF46785">
    <property type="entry name" value="Winged helix' DNA-binding domain"/>
    <property type="match status" value="1"/>
</dbReference>
<dbReference type="AlphaFoldDB" id="A0A8J4AA66"/>
<dbReference type="PANTHER" id="PTHR30157">
    <property type="entry name" value="FERRIC REDUCTASE, NADPH-DEPENDENT"/>
    <property type="match status" value="1"/>
</dbReference>
<dbReference type="Pfam" id="PF04954">
    <property type="entry name" value="SIP"/>
    <property type="match status" value="1"/>
</dbReference>
<evidence type="ECO:0000256" key="3">
    <source>
        <dbReference type="ARBA" id="ARBA00022691"/>
    </source>
</evidence>
<dbReference type="Pfam" id="PF08021">
    <property type="entry name" value="FAD_binding_9"/>
    <property type="match status" value="1"/>
</dbReference>
<comment type="caution">
    <text evidence="6">The sequence shown here is derived from an EMBL/GenBank/DDBJ whole genome shotgun (WGS) entry which is preliminary data.</text>
</comment>
<dbReference type="EMBL" id="BOPO01000006">
    <property type="protein sequence ID" value="GIL25397.1"/>
    <property type="molecule type" value="Genomic_DNA"/>
</dbReference>